<keyword evidence="8 13" id="KW-0406">Ion transport</keyword>
<keyword evidence="3 13" id="KW-0813">Transport</keyword>
<evidence type="ECO:0000256" key="10">
    <source>
        <dbReference type="ARBA" id="ARBA00023180"/>
    </source>
</evidence>
<evidence type="ECO:0000256" key="11">
    <source>
        <dbReference type="ARBA" id="ARBA00023201"/>
    </source>
</evidence>
<evidence type="ECO:0000256" key="13">
    <source>
        <dbReference type="RuleBase" id="RU000679"/>
    </source>
</evidence>
<dbReference type="GO" id="GO:0016020">
    <property type="term" value="C:membrane"/>
    <property type="evidence" value="ECO:0007669"/>
    <property type="project" value="UniProtKB-SubCell"/>
</dbReference>
<evidence type="ECO:0000313" key="16">
    <source>
        <dbReference type="WBParaSite" id="nRc.2.0.1.t09643-RA"/>
    </source>
</evidence>
<organism evidence="15 16">
    <name type="scientific">Romanomermis culicivorax</name>
    <name type="common">Nematode worm</name>
    <dbReference type="NCBI Taxonomy" id="13658"/>
    <lineage>
        <taxon>Eukaryota</taxon>
        <taxon>Metazoa</taxon>
        <taxon>Ecdysozoa</taxon>
        <taxon>Nematoda</taxon>
        <taxon>Enoplea</taxon>
        <taxon>Dorylaimia</taxon>
        <taxon>Mermithida</taxon>
        <taxon>Mermithoidea</taxon>
        <taxon>Mermithidae</taxon>
        <taxon>Romanomermis</taxon>
    </lineage>
</organism>
<keyword evidence="5 13" id="KW-0812">Transmembrane</keyword>
<dbReference type="Proteomes" id="UP000887565">
    <property type="component" value="Unplaced"/>
</dbReference>
<protein>
    <submittedName>
        <fullName evidence="16">Uncharacterized protein</fullName>
    </submittedName>
</protein>
<keyword evidence="4 13" id="KW-0894">Sodium channel</keyword>
<keyword evidence="7" id="KW-0915">Sodium</keyword>
<evidence type="ECO:0000256" key="5">
    <source>
        <dbReference type="ARBA" id="ARBA00022692"/>
    </source>
</evidence>
<feature type="transmembrane region" description="Helical" evidence="14">
    <location>
        <begin position="61"/>
        <end position="79"/>
    </location>
</feature>
<keyword evidence="11 13" id="KW-0739">Sodium transport</keyword>
<sequence length="171" mass="19262">MLHAKLVKAYSEDLSPDNDKQESMASGSHRELRFTSKHFFQECTTVGLANLASSKTGDEKFFWSSIFLFCTIFACWMCVDSCLDYASFQVRTDFKIEKWPMDSKEGVGFPSITFCPLHVVKESMYKYIMHFNANVAQILAVTLDSLGLGMQRSTAGHPVDAHFTPGKSTFN</sequence>
<keyword evidence="6 14" id="KW-1133">Transmembrane helix</keyword>
<evidence type="ECO:0000256" key="2">
    <source>
        <dbReference type="ARBA" id="ARBA00007193"/>
    </source>
</evidence>
<keyword evidence="15" id="KW-1185">Reference proteome</keyword>
<accession>A0A915I679</accession>
<keyword evidence="9 14" id="KW-0472">Membrane</keyword>
<evidence type="ECO:0000256" key="8">
    <source>
        <dbReference type="ARBA" id="ARBA00023065"/>
    </source>
</evidence>
<dbReference type="InterPro" id="IPR001873">
    <property type="entry name" value="ENaC"/>
</dbReference>
<dbReference type="Pfam" id="PF00858">
    <property type="entry name" value="ASC"/>
    <property type="match status" value="1"/>
</dbReference>
<name>A0A915I679_ROMCU</name>
<dbReference type="GO" id="GO:0005272">
    <property type="term" value="F:sodium channel activity"/>
    <property type="evidence" value="ECO:0007669"/>
    <property type="project" value="UniProtKB-KW"/>
</dbReference>
<keyword evidence="10" id="KW-0325">Glycoprotein</keyword>
<comment type="subcellular location">
    <subcellularLocation>
        <location evidence="1">Membrane</location>
        <topology evidence="1">Multi-pass membrane protein</topology>
    </subcellularLocation>
</comment>
<dbReference type="AlphaFoldDB" id="A0A915I679"/>
<keyword evidence="12 13" id="KW-0407">Ion channel</keyword>
<reference evidence="16" key="1">
    <citation type="submission" date="2022-11" db="UniProtKB">
        <authorList>
            <consortium name="WormBaseParasite"/>
        </authorList>
    </citation>
    <scope>IDENTIFICATION</scope>
</reference>
<evidence type="ECO:0000256" key="9">
    <source>
        <dbReference type="ARBA" id="ARBA00023136"/>
    </source>
</evidence>
<dbReference type="WBParaSite" id="nRc.2.0.1.t09643-RA">
    <property type="protein sequence ID" value="nRc.2.0.1.t09643-RA"/>
    <property type="gene ID" value="nRc.2.0.1.g09643"/>
</dbReference>
<evidence type="ECO:0000256" key="7">
    <source>
        <dbReference type="ARBA" id="ARBA00023053"/>
    </source>
</evidence>
<evidence type="ECO:0000256" key="12">
    <source>
        <dbReference type="ARBA" id="ARBA00023303"/>
    </source>
</evidence>
<evidence type="ECO:0000256" key="14">
    <source>
        <dbReference type="SAM" id="Phobius"/>
    </source>
</evidence>
<proteinExistence type="inferred from homology"/>
<evidence type="ECO:0000313" key="15">
    <source>
        <dbReference type="Proteomes" id="UP000887565"/>
    </source>
</evidence>
<evidence type="ECO:0000256" key="3">
    <source>
        <dbReference type="ARBA" id="ARBA00022448"/>
    </source>
</evidence>
<comment type="similarity">
    <text evidence="2 13">Belongs to the amiloride-sensitive sodium channel (TC 1.A.6) family.</text>
</comment>
<evidence type="ECO:0000256" key="4">
    <source>
        <dbReference type="ARBA" id="ARBA00022461"/>
    </source>
</evidence>
<evidence type="ECO:0000256" key="1">
    <source>
        <dbReference type="ARBA" id="ARBA00004141"/>
    </source>
</evidence>
<evidence type="ECO:0000256" key="6">
    <source>
        <dbReference type="ARBA" id="ARBA00022989"/>
    </source>
</evidence>